<feature type="compositionally biased region" description="Low complexity" evidence="1">
    <location>
        <begin position="31"/>
        <end position="46"/>
    </location>
</feature>
<organism evidence="2">
    <name type="scientific">Candidatus Methanogaster sp. ANME-2c ERB4</name>
    <dbReference type="NCBI Taxonomy" id="2759911"/>
    <lineage>
        <taxon>Archaea</taxon>
        <taxon>Methanobacteriati</taxon>
        <taxon>Methanobacteriota</taxon>
        <taxon>Stenosarchaea group</taxon>
        <taxon>Methanomicrobia</taxon>
        <taxon>Methanosarcinales</taxon>
        <taxon>ANME-2 cluster</taxon>
        <taxon>Candidatus Methanogasteraceae</taxon>
        <taxon>Candidatus Methanogaster</taxon>
    </lineage>
</organism>
<evidence type="ECO:0000313" key="2">
    <source>
        <dbReference type="EMBL" id="QNO50691.1"/>
    </source>
</evidence>
<proteinExistence type="predicted"/>
<dbReference type="EMBL" id="MT631448">
    <property type="protein sequence ID" value="QNO50691.1"/>
    <property type="molecule type" value="Genomic_DNA"/>
</dbReference>
<sequence length="52" mass="5428">MNGAEVLGPDVNPISSIATIKNAQLTHSSDDLPTVPGDVTPDTPLTSLNLNW</sequence>
<accession>A0A7G9YRQ7</accession>
<protein>
    <submittedName>
        <fullName evidence="2">Uncharacterized protein</fullName>
    </submittedName>
</protein>
<evidence type="ECO:0000256" key="1">
    <source>
        <dbReference type="SAM" id="MobiDB-lite"/>
    </source>
</evidence>
<reference evidence="2" key="1">
    <citation type="submission" date="2020-06" db="EMBL/GenBank/DDBJ databases">
        <title>Unique genomic features of the anaerobic methanotrophic archaea.</title>
        <authorList>
            <person name="Chadwick G.L."/>
            <person name="Skennerton C.T."/>
            <person name="Laso-Perez R."/>
            <person name="Leu A.O."/>
            <person name="Speth D.R."/>
            <person name="Yu H."/>
            <person name="Morgan-Lang C."/>
            <person name="Hatzenpichler R."/>
            <person name="Goudeau D."/>
            <person name="Malmstrom R."/>
            <person name="Brazelton W.J."/>
            <person name="Woyke T."/>
            <person name="Hallam S.J."/>
            <person name="Tyson G.W."/>
            <person name="Wegener G."/>
            <person name="Boetius A."/>
            <person name="Orphan V."/>
        </authorList>
    </citation>
    <scope>NUCLEOTIDE SEQUENCE</scope>
</reference>
<gene>
    <name evidence="2" type="ORF">HLBKPKBF_00009</name>
</gene>
<dbReference type="AlphaFoldDB" id="A0A7G9YRQ7"/>
<feature type="region of interest" description="Disordered" evidence="1">
    <location>
        <begin position="27"/>
        <end position="52"/>
    </location>
</feature>
<name>A0A7G9YRQ7_9EURY</name>